<name>A0A1M7ZKW8_9HYPH</name>
<sequence length="325" mass="33844">MPHVLVAGKIHESGIGLLRSAPDVTVEVVQEVSTEAYAPRIADADAVLIRTQPMPASVIAAAKRLRIVSRHGVGYDAVDVDALNARHIPLTVIGDVNSVSVAEHTMMLMLAVARGTIAYDAATRAGRWAYRDSLDARDLNGRTVLVIGYGRIGRAVSRLSAAFGMSVMVYDPFVDAARVAADGHVALPTLQAGLPVADVVTVHVPMAKDGAVIGARELAALKPGAIVVNTARGGLVDEAALTEALADGRLRGVGLDVLANEPPRADDPLLGSDKVVLSPHSAGLTLECAERMAVSAARNILDFFAGRLDPALVVNGPAISSSMRV</sequence>
<dbReference type="STRING" id="1123029.SAMN02745172_02104"/>
<comment type="similarity">
    <text evidence="1 4">Belongs to the D-isomer specific 2-hydroxyacid dehydrogenase family.</text>
</comment>
<proteinExistence type="inferred from homology"/>
<accession>A0A1M7ZKW8</accession>
<dbReference type="EMBL" id="FRXO01000004">
    <property type="protein sequence ID" value="SHO65459.1"/>
    <property type="molecule type" value="Genomic_DNA"/>
</dbReference>
<dbReference type="SUPFAM" id="SSF52283">
    <property type="entry name" value="Formate/glycerate dehydrogenase catalytic domain-like"/>
    <property type="match status" value="1"/>
</dbReference>
<dbReference type="InterPro" id="IPR006140">
    <property type="entry name" value="D-isomer_DH_NAD-bd"/>
</dbReference>
<dbReference type="SUPFAM" id="SSF51735">
    <property type="entry name" value="NAD(P)-binding Rossmann-fold domains"/>
    <property type="match status" value="1"/>
</dbReference>
<dbReference type="Pfam" id="PF00389">
    <property type="entry name" value="2-Hacid_dh"/>
    <property type="match status" value="1"/>
</dbReference>
<dbReference type="Proteomes" id="UP000186406">
    <property type="component" value="Unassembled WGS sequence"/>
</dbReference>
<keyword evidence="2 4" id="KW-0560">Oxidoreductase</keyword>
<evidence type="ECO:0000256" key="2">
    <source>
        <dbReference type="ARBA" id="ARBA00023002"/>
    </source>
</evidence>
<feature type="domain" description="D-isomer specific 2-hydroxyacid dehydrogenase catalytic" evidence="5">
    <location>
        <begin position="4"/>
        <end position="311"/>
    </location>
</feature>
<dbReference type="InterPro" id="IPR029753">
    <property type="entry name" value="D-isomer_DH_CS"/>
</dbReference>
<dbReference type="InterPro" id="IPR006139">
    <property type="entry name" value="D-isomer_2_OHA_DH_cat_dom"/>
</dbReference>
<dbReference type="AlphaFoldDB" id="A0A1M7ZKW8"/>
<dbReference type="InterPro" id="IPR036291">
    <property type="entry name" value="NAD(P)-bd_dom_sf"/>
</dbReference>
<organism evidence="7 8">
    <name type="scientific">Pseudoxanthobacter soli DSM 19599</name>
    <dbReference type="NCBI Taxonomy" id="1123029"/>
    <lineage>
        <taxon>Bacteria</taxon>
        <taxon>Pseudomonadati</taxon>
        <taxon>Pseudomonadota</taxon>
        <taxon>Alphaproteobacteria</taxon>
        <taxon>Hyphomicrobiales</taxon>
        <taxon>Segnochrobactraceae</taxon>
        <taxon>Pseudoxanthobacter</taxon>
    </lineage>
</organism>
<dbReference type="RefSeq" id="WP_073628424.1">
    <property type="nucleotide sequence ID" value="NZ_FRXO01000004.1"/>
</dbReference>
<dbReference type="CDD" id="cd12173">
    <property type="entry name" value="PGDH_4"/>
    <property type="match status" value="1"/>
</dbReference>
<reference evidence="7 8" key="1">
    <citation type="submission" date="2016-12" db="EMBL/GenBank/DDBJ databases">
        <authorList>
            <person name="Song W.-J."/>
            <person name="Kurnit D.M."/>
        </authorList>
    </citation>
    <scope>NUCLEOTIDE SEQUENCE [LARGE SCALE GENOMIC DNA]</scope>
    <source>
        <strain evidence="7 8">DSM 19599</strain>
    </source>
</reference>
<evidence type="ECO:0000259" key="6">
    <source>
        <dbReference type="Pfam" id="PF02826"/>
    </source>
</evidence>
<evidence type="ECO:0000313" key="8">
    <source>
        <dbReference type="Proteomes" id="UP000186406"/>
    </source>
</evidence>
<dbReference type="GO" id="GO:0051287">
    <property type="term" value="F:NAD binding"/>
    <property type="evidence" value="ECO:0007669"/>
    <property type="project" value="InterPro"/>
</dbReference>
<gene>
    <name evidence="7" type="ORF">SAMN02745172_02104</name>
</gene>
<protein>
    <submittedName>
        <fullName evidence="7">D-3-phosphoglycerate dehydrogenase</fullName>
    </submittedName>
</protein>
<evidence type="ECO:0000256" key="1">
    <source>
        <dbReference type="ARBA" id="ARBA00005854"/>
    </source>
</evidence>
<evidence type="ECO:0000259" key="5">
    <source>
        <dbReference type="Pfam" id="PF00389"/>
    </source>
</evidence>
<dbReference type="Gene3D" id="3.40.50.720">
    <property type="entry name" value="NAD(P)-binding Rossmann-like Domain"/>
    <property type="match status" value="2"/>
</dbReference>
<dbReference type="GO" id="GO:0016616">
    <property type="term" value="F:oxidoreductase activity, acting on the CH-OH group of donors, NAD or NADP as acceptor"/>
    <property type="evidence" value="ECO:0007669"/>
    <property type="project" value="InterPro"/>
</dbReference>
<evidence type="ECO:0000256" key="3">
    <source>
        <dbReference type="ARBA" id="ARBA00023027"/>
    </source>
</evidence>
<keyword evidence="8" id="KW-1185">Reference proteome</keyword>
<evidence type="ECO:0000313" key="7">
    <source>
        <dbReference type="EMBL" id="SHO65459.1"/>
    </source>
</evidence>
<feature type="domain" description="D-isomer specific 2-hydroxyacid dehydrogenase NAD-binding" evidence="6">
    <location>
        <begin position="106"/>
        <end position="282"/>
    </location>
</feature>
<keyword evidence="3" id="KW-0520">NAD</keyword>
<dbReference type="PROSITE" id="PS00671">
    <property type="entry name" value="D_2_HYDROXYACID_DH_3"/>
    <property type="match status" value="1"/>
</dbReference>
<dbReference type="OrthoDB" id="9793626at2"/>
<dbReference type="Pfam" id="PF02826">
    <property type="entry name" value="2-Hacid_dh_C"/>
    <property type="match status" value="1"/>
</dbReference>
<dbReference type="PANTHER" id="PTHR42789">
    <property type="entry name" value="D-ISOMER SPECIFIC 2-HYDROXYACID DEHYDROGENASE FAMILY PROTEIN (AFU_ORTHOLOGUE AFUA_6G10090)"/>
    <property type="match status" value="1"/>
</dbReference>
<evidence type="ECO:0000256" key="4">
    <source>
        <dbReference type="RuleBase" id="RU003719"/>
    </source>
</evidence>
<dbReference type="PANTHER" id="PTHR42789:SF1">
    <property type="entry name" value="D-ISOMER SPECIFIC 2-HYDROXYACID DEHYDROGENASE FAMILY PROTEIN (AFU_ORTHOLOGUE AFUA_6G10090)"/>
    <property type="match status" value="1"/>
</dbReference>
<dbReference type="InterPro" id="IPR050857">
    <property type="entry name" value="D-2-hydroxyacid_DH"/>
</dbReference>